<dbReference type="NCBIfam" id="TIGR01012">
    <property type="entry name" value="uS2_euk_arch"/>
    <property type="match status" value="1"/>
</dbReference>
<dbReference type="HAMAP" id="MF_00291_A">
    <property type="entry name" value="Ribosomal_uS2_A"/>
    <property type="match status" value="1"/>
</dbReference>
<gene>
    <name evidence="7" type="primary">RP-S2</name>
    <name evidence="5" type="synonym">rps2</name>
    <name evidence="7" type="synonym">rpsB</name>
</gene>
<keyword evidence="2 5" id="KW-0689">Ribosomal protein</keyword>
<dbReference type="GO" id="GO:0015935">
    <property type="term" value="C:small ribosomal subunit"/>
    <property type="evidence" value="ECO:0007669"/>
    <property type="project" value="InterPro"/>
</dbReference>
<dbReference type="Pfam" id="PF00318">
    <property type="entry name" value="Ribosomal_S2"/>
    <property type="match status" value="2"/>
</dbReference>
<dbReference type="InterPro" id="IPR023454">
    <property type="entry name" value="Ribosomal_uS2_arc"/>
</dbReference>
<evidence type="ECO:0000256" key="3">
    <source>
        <dbReference type="ARBA" id="ARBA00023274"/>
    </source>
</evidence>
<dbReference type="InterPro" id="IPR018130">
    <property type="entry name" value="Ribosomal_uS2_CS"/>
</dbReference>
<evidence type="ECO:0000256" key="4">
    <source>
        <dbReference type="ARBA" id="ARBA00035256"/>
    </source>
</evidence>
<evidence type="ECO:0000256" key="6">
    <source>
        <dbReference type="RuleBase" id="RU003631"/>
    </source>
</evidence>
<dbReference type="EMBL" id="KF900578">
    <property type="protein sequence ID" value="AIE99999.1"/>
    <property type="molecule type" value="Genomic_DNA"/>
</dbReference>
<evidence type="ECO:0000256" key="2">
    <source>
        <dbReference type="ARBA" id="ARBA00022980"/>
    </source>
</evidence>
<dbReference type="PRINTS" id="PR00395">
    <property type="entry name" value="RIBOSOMALS2"/>
</dbReference>
<protein>
    <recommendedName>
        <fullName evidence="4 5">Small ribosomal subunit protein uS2</fullName>
    </recommendedName>
</protein>
<reference evidence="7" key="1">
    <citation type="journal article" date="2014" name="Genome Biol. Evol.">
        <title>Pangenome evidence for extensive interdomain horizontal transfer affecting lineage core and shell genes in uncultured planktonic thaumarchaeota and euryarchaeota.</title>
        <authorList>
            <person name="Deschamps P."/>
            <person name="Zivanovic Y."/>
            <person name="Moreira D."/>
            <person name="Rodriguez-Valera F."/>
            <person name="Lopez-Garcia P."/>
        </authorList>
    </citation>
    <scope>NUCLEOTIDE SEQUENCE</scope>
</reference>
<accession>A0A075G9L3</accession>
<dbReference type="AlphaFoldDB" id="A0A075G9L3"/>
<name>A0A075G9L3_9EURY</name>
<dbReference type="InterPro" id="IPR023591">
    <property type="entry name" value="Ribosomal_uS2_flav_dom_sf"/>
</dbReference>
<comment type="similarity">
    <text evidence="1 5 6">Belongs to the universal ribosomal protein uS2 family.</text>
</comment>
<dbReference type="SUPFAM" id="SSF52313">
    <property type="entry name" value="Ribosomal protein S2"/>
    <property type="match status" value="1"/>
</dbReference>
<evidence type="ECO:0000313" key="7">
    <source>
        <dbReference type="EMBL" id="AIE99999.1"/>
    </source>
</evidence>
<proteinExistence type="inferred from homology"/>
<keyword evidence="3 5" id="KW-0687">Ribonucleoprotein</keyword>
<dbReference type="GO" id="GO:0003735">
    <property type="term" value="F:structural constituent of ribosome"/>
    <property type="evidence" value="ECO:0007669"/>
    <property type="project" value="InterPro"/>
</dbReference>
<dbReference type="PANTHER" id="PTHR11489">
    <property type="entry name" value="40S RIBOSOMAL PROTEIN SA"/>
    <property type="match status" value="1"/>
</dbReference>
<dbReference type="PROSITE" id="PS00963">
    <property type="entry name" value="RIBOSOMAL_S2_2"/>
    <property type="match status" value="1"/>
</dbReference>
<dbReference type="InterPro" id="IPR001865">
    <property type="entry name" value="Ribosomal_uS2"/>
</dbReference>
<dbReference type="Gene3D" id="3.40.50.10490">
    <property type="entry name" value="Glucose-6-phosphate isomerase like protein, domain 1"/>
    <property type="match status" value="1"/>
</dbReference>
<dbReference type="GO" id="GO:0006412">
    <property type="term" value="P:translation"/>
    <property type="evidence" value="ECO:0007669"/>
    <property type="project" value="UniProtKB-UniRule"/>
</dbReference>
<evidence type="ECO:0000256" key="5">
    <source>
        <dbReference type="HAMAP-Rule" id="MF_00291"/>
    </source>
</evidence>
<evidence type="ECO:0000256" key="1">
    <source>
        <dbReference type="ARBA" id="ARBA00006242"/>
    </source>
</evidence>
<organism evidence="7">
    <name type="scientific">uncultured marine group II/III euryarchaeote KM3_127_D04</name>
    <dbReference type="NCBI Taxonomy" id="1457857"/>
    <lineage>
        <taxon>Archaea</taxon>
        <taxon>Methanobacteriati</taxon>
        <taxon>Methanobacteriota</taxon>
        <taxon>environmental samples</taxon>
    </lineage>
</organism>
<sequence length="204" mass="22948">MSEIESPLVPYDVYETHAVHIGTNQKSSDMQRFIDTDRADGSGLHLIDINQTDERIRTVAKFLSRYDPERILVVSARQYGQRPARKFAQSIGAKRIVGRFIPGTMTNPRLRTYQEPEVLFVTDPAADAQALSEAVSTGLPIVGIVDANNTLRNVDLALPANNKGRRSLALIYWLLAREILTARGSTNYADWERAQNVEEWESTF</sequence>
<dbReference type="InterPro" id="IPR005707">
    <property type="entry name" value="Ribosomal_uS2_euk/arc"/>
</dbReference>
<dbReference type="FunFam" id="3.40.50.10490:FF:000030">
    <property type="entry name" value="30S ribosomal protein S2"/>
    <property type="match status" value="1"/>
</dbReference>